<dbReference type="EMBL" id="FJOG01000011">
    <property type="protein sequence ID" value="CZR58271.1"/>
    <property type="molecule type" value="Genomic_DNA"/>
</dbReference>
<proteinExistence type="predicted"/>
<keyword evidence="3" id="KW-1185">Reference proteome</keyword>
<organism evidence="2 3">
    <name type="scientific">Phialocephala subalpina</name>
    <dbReference type="NCBI Taxonomy" id="576137"/>
    <lineage>
        <taxon>Eukaryota</taxon>
        <taxon>Fungi</taxon>
        <taxon>Dikarya</taxon>
        <taxon>Ascomycota</taxon>
        <taxon>Pezizomycotina</taxon>
        <taxon>Leotiomycetes</taxon>
        <taxon>Helotiales</taxon>
        <taxon>Mollisiaceae</taxon>
        <taxon>Phialocephala</taxon>
        <taxon>Phialocephala fortinii species complex</taxon>
    </lineage>
</organism>
<dbReference type="AlphaFoldDB" id="A0A1L7WZR5"/>
<reference evidence="2 3" key="1">
    <citation type="submission" date="2016-03" db="EMBL/GenBank/DDBJ databases">
        <authorList>
            <person name="Ploux O."/>
        </authorList>
    </citation>
    <scope>NUCLEOTIDE SEQUENCE [LARGE SCALE GENOMIC DNA]</scope>
    <source>
        <strain evidence="2 3">UAMH 11012</strain>
    </source>
</reference>
<feature type="compositionally biased region" description="Pro residues" evidence="1">
    <location>
        <begin position="223"/>
        <end position="232"/>
    </location>
</feature>
<dbReference type="Proteomes" id="UP000184330">
    <property type="component" value="Unassembled WGS sequence"/>
</dbReference>
<gene>
    <name evidence="2" type="ORF">PAC_08162</name>
</gene>
<evidence type="ECO:0000313" key="2">
    <source>
        <dbReference type="EMBL" id="CZR58271.1"/>
    </source>
</evidence>
<accession>A0A1L7WZR5</accession>
<evidence type="ECO:0000313" key="3">
    <source>
        <dbReference type="Proteomes" id="UP000184330"/>
    </source>
</evidence>
<feature type="region of interest" description="Disordered" evidence="1">
    <location>
        <begin position="1"/>
        <end position="23"/>
    </location>
</feature>
<feature type="region of interest" description="Disordered" evidence="1">
    <location>
        <begin position="63"/>
        <end position="139"/>
    </location>
</feature>
<feature type="compositionally biased region" description="Low complexity" evidence="1">
    <location>
        <begin position="91"/>
        <end position="103"/>
    </location>
</feature>
<protein>
    <submittedName>
        <fullName evidence="2">Uncharacterized protein</fullName>
    </submittedName>
</protein>
<name>A0A1L7WZR5_9HELO</name>
<evidence type="ECO:0000256" key="1">
    <source>
        <dbReference type="SAM" id="MobiDB-lite"/>
    </source>
</evidence>
<feature type="region of interest" description="Disordered" evidence="1">
    <location>
        <begin position="185"/>
        <end position="232"/>
    </location>
</feature>
<sequence>MDNQTPAANQPLPTPPADDASAPGEHTLTMCILPVLGIWNGLGLLGHYNPLFELLETGILTPSPGQGILPPPTTKRSRAPSNAPRGPTLQTATRSRAPASAPPKLHTATKGLDPIIANAPRGPRSSIPQRRPGSVAAGGGYLKNAVSGGYLGGRGGRVTAPHVPAPPGHPAPLNAHEVQMIEQQKYEQKQARQFQPAVPAGNGRDIPDLPGHPAHTPQVQIPQPLPPQPQYR</sequence>